<proteinExistence type="predicted"/>
<evidence type="ECO:0000313" key="4">
    <source>
        <dbReference type="Proteomes" id="UP000092177"/>
    </source>
</evidence>
<dbReference type="EMBL" id="LTAN01000009">
    <property type="protein sequence ID" value="OBR03207.1"/>
    <property type="molecule type" value="Genomic_DNA"/>
</dbReference>
<evidence type="ECO:0000256" key="2">
    <source>
        <dbReference type="SAM" id="Phobius"/>
    </source>
</evidence>
<gene>
    <name evidence="3" type="ORF">CH63R_12334</name>
</gene>
<keyword evidence="2" id="KW-0472">Membrane</keyword>
<keyword evidence="2" id="KW-0812">Transmembrane</keyword>
<keyword evidence="2" id="KW-1133">Transmembrane helix</keyword>
<dbReference type="RefSeq" id="XP_018151725.1">
    <property type="nucleotide sequence ID" value="XM_018307308.1"/>
</dbReference>
<dbReference type="GeneID" id="28871415"/>
<keyword evidence="4" id="KW-1185">Reference proteome</keyword>
<reference evidence="4" key="1">
    <citation type="journal article" date="2017" name="BMC Genomics">
        <title>Gapless genome assembly of Colletotrichum higginsianum reveals chromosome structure and association of transposable elements with secondary metabolite gene clusters.</title>
        <authorList>
            <person name="Dallery J.-F."/>
            <person name="Lapalu N."/>
            <person name="Zampounis A."/>
            <person name="Pigne S."/>
            <person name="Luyten I."/>
            <person name="Amselem J."/>
            <person name="Wittenberg A.H.J."/>
            <person name="Zhou S."/>
            <person name="de Queiroz M.V."/>
            <person name="Robin G.P."/>
            <person name="Auger A."/>
            <person name="Hainaut M."/>
            <person name="Henrissat B."/>
            <person name="Kim K.-T."/>
            <person name="Lee Y.-H."/>
            <person name="Lespinet O."/>
            <person name="Schwartz D.C."/>
            <person name="Thon M.R."/>
            <person name="O'Connell R.J."/>
        </authorList>
    </citation>
    <scope>NUCLEOTIDE SEQUENCE [LARGE SCALE GENOMIC DNA]</scope>
    <source>
        <strain evidence="4">IMI 349063</strain>
    </source>
</reference>
<accession>A0A1B7XTW3</accession>
<protein>
    <submittedName>
        <fullName evidence="3">Uncharacterized protein</fullName>
    </submittedName>
</protein>
<comment type="caution">
    <text evidence="3">The sequence shown here is derived from an EMBL/GenBank/DDBJ whole genome shotgun (WGS) entry which is preliminary data.</text>
</comment>
<sequence length="200" mass="20797">MKEKHPGSRLQTCSRHNSHLRPPPGTGEATRAVIREATAIAEGEAAPPPPPPAVTATTVGRVSQARETRGPSSHTPRLPFPATADAAAAGLASQAAATPLVSSFMELLQELRDTLTSASPSSRREGRDERGWRGEDGGPMICACGSGAVGGRLIRRIPHRPVPGSVAVAVAVVVVVAAGAVVGHCRSRHPRRQGDEIVCR</sequence>
<feature type="region of interest" description="Disordered" evidence="1">
    <location>
        <begin position="1"/>
        <end position="80"/>
    </location>
</feature>
<dbReference type="Proteomes" id="UP000092177">
    <property type="component" value="Chromosome 9"/>
</dbReference>
<feature type="transmembrane region" description="Helical" evidence="2">
    <location>
        <begin position="162"/>
        <end position="183"/>
    </location>
</feature>
<feature type="compositionally biased region" description="Basic and acidic residues" evidence="1">
    <location>
        <begin position="122"/>
        <end position="136"/>
    </location>
</feature>
<evidence type="ECO:0000256" key="1">
    <source>
        <dbReference type="SAM" id="MobiDB-lite"/>
    </source>
</evidence>
<dbReference type="AlphaFoldDB" id="A0A1B7XTW3"/>
<dbReference type="VEuPathDB" id="FungiDB:CH63R_12334"/>
<feature type="compositionally biased region" description="Low complexity" evidence="1">
    <location>
        <begin position="35"/>
        <end position="45"/>
    </location>
</feature>
<feature type="region of interest" description="Disordered" evidence="1">
    <location>
        <begin position="114"/>
        <end position="136"/>
    </location>
</feature>
<evidence type="ECO:0000313" key="3">
    <source>
        <dbReference type="EMBL" id="OBR03207.1"/>
    </source>
</evidence>
<dbReference type="KEGG" id="chig:CH63R_12334"/>
<organism evidence="3 4">
    <name type="scientific">Colletotrichum higginsianum (strain IMI 349063)</name>
    <name type="common">Crucifer anthracnose fungus</name>
    <dbReference type="NCBI Taxonomy" id="759273"/>
    <lineage>
        <taxon>Eukaryota</taxon>
        <taxon>Fungi</taxon>
        <taxon>Dikarya</taxon>
        <taxon>Ascomycota</taxon>
        <taxon>Pezizomycotina</taxon>
        <taxon>Sordariomycetes</taxon>
        <taxon>Hypocreomycetidae</taxon>
        <taxon>Glomerellales</taxon>
        <taxon>Glomerellaceae</taxon>
        <taxon>Colletotrichum</taxon>
        <taxon>Colletotrichum destructivum species complex</taxon>
    </lineage>
</organism>
<name>A0A1B7XTW3_COLHI</name>